<organism evidence="1">
    <name type="scientific">freshwater metagenome</name>
    <dbReference type="NCBI Taxonomy" id="449393"/>
    <lineage>
        <taxon>unclassified sequences</taxon>
        <taxon>metagenomes</taxon>
        <taxon>ecological metagenomes</taxon>
    </lineage>
</organism>
<proteinExistence type="predicted"/>
<reference evidence="1" key="1">
    <citation type="submission" date="2020-05" db="EMBL/GenBank/DDBJ databases">
        <authorList>
            <person name="Chiriac C."/>
            <person name="Salcher M."/>
            <person name="Ghai R."/>
            <person name="Kavagutti S V."/>
        </authorList>
    </citation>
    <scope>NUCLEOTIDE SEQUENCE</scope>
</reference>
<accession>A0A6J6AX84</accession>
<name>A0A6J6AX84_9ZZZZ</name>
<protein>
    <submittedName>
        <fullName evidence="1">Unannotated protein</fullName>
    </submittedName>
</protein>
<dbReference type="AlphaFoldDB" id="A0A6J6AX84"/>
<evidence type="ECO:0000313" key="1">
    <source>
        <dbReference type="EMBL" id="CAB4531321.1"/>
    </source>
</evidence>
<sequence length="154" mass="16272">MRADGWVAGCGSLLDRERSDLAVYRLDLASQRVDSCGFEPKLAPLVQIATAGHLKFGQQVSQGRVFEFVFLEVGRNALNKCLTANSGTKLAQHGGSLCIGDSVEVHLNILEVANFGNNRVGARQLVLGVGPGLLAERKSSPRVGPLGGFGNGKV</sequence>
<gene>
    <name evidence="1" type="ORF">UFOPK1410_00077</name>
</gene>
<dbReference type="EMBL" id="CAEZSH010000004">
    <property type="protein sequence ID" value="CAB4531321.1"/>
    <property type="molecule type" value="Genomic_DNA"/>
</dbReference>